<dbReference type="Proteomes" id="UP000463051">
    <property type="component" value="Unassembled WGS sequence"/>
</dbReference>
<sequence length="232" mass="27008">MKPEREVFELQALEIIYLTALTGGNGFPGLMIDLEGESELKLRSLMDAQMRALELKGYVEIDFMGRAKVNELLHKCIGIGSNCDSYFCQYGQTNQEVHRTYYFIQDEYRFELTHHPETNIYKMQEIYGLHEFMFQVIERFPLVQDRDSHEAAIEEQHLGEWVELSLLEGAVISSIAEIQCRSEEAHIMRELVMLIHEGQMWALQRAPEDQISRITMTLATAIEELCLWLQVE</sequence>
<proteinExistence type="predicted"/>
<reference evidence="1 2" key="1">
    <citation type="submission" date="2019-11" db="EMBL/GenBank/DDBJ databases">
        <title>Paenibacillus monticola sp. nov., a novel PGPR strain isolated from mountain sample in China.</title>
        <authorList>
            <person name="Zhao Q."/>
            <person name="Li H.-P."/>
            <person name="Zhang J.-L."/>
        </authorList>
    </citation>
    <scope>NUCLEOTIDE SEQUENCE [LARGE SCALE GENOMIC DNA]</scope>
    <source>
        <strain evidence="1 2">LC-T2</strain>
    </source>
</reference>
<accession>A0A7X2H3Y3</accession>
<dbReference type="AlphaFoldDB" id="A0A7X2H3Y3"/>
<evidence type="ECO:0000313" key="1">
    <source>
        <dbReference type="EMBL" id="MRN53059.1"/>
    </source>
</evidence>
<name>A0A7X2H3Y3_9BACL</name>
<evidence type="ECO:0000313" key="2">
    <source>
        <dbReference type="Proteomes" id="UP000463051"/>
    </source>
</evidence>
<comment type="caution">
    <text evidence="1">The sequence shown here is derived from an EMBL/GenBank/DDBJ whole genome shotgun (WGS) entry which is preliminary data.</text>
</comment>
<organism evidence="1 2">
    <name type="scientific">Paenibacillus monticola</name>
    <dbReference type="NCBI Taxonomy" id="2666075"/>
    <lineage>
        <taxon>Bacteria</taxon>
        <taxon>Bacillati</taxon>
        <taxon>Bacillota</taxon>
        <taxon>Bacilli</taxon>
        <taxon>Bacillales</taxon>
        <taxon>Paenibacillaceae</taxon>
        <taxon>Paenibacillus</taxon>
    </lineage>
</organism>
<keyword evidence="2" id="KW-1185">Reference proteome</keyword>
<dbReference type="EMBL" id="WJXB01000002">
    <property type="protein sequence ID" value="MRN53059.1"/>
    <property type="molecule type" value="Genomic_DNA"/>
</dbReference>
<gene>
    <name evidence="1" type="ORF">GJB61_08630</name>
</gene>
<protein>
    <submittedName>
        <fullName evidence="1">Uncharacterized protein</fullName>
    </submittedName>
</protein>